<gene>
    <name evidence="1" type="ORF">ERS852540_02147</name>
</gene>
<reference evidence="1 2" key="1">
    <citation type="submission" date="2015-09" db="EMBL/GenBank/DDBJ databases">
        <authorList>
            <consortium name="Pathogen Informatics"/>
        </authorList>
    </citation>
    <scope>NUCLEOTIDE SEQUENCE [LARGE SCALE GENOMIC DNA]</scope>
    <source>
        <strain evidence="1 2">2789STDY5834928</strain>
    </source>
</reference>
<name>A0A175A4Z1_9FIRM</name>
<protein>
    <recommendedName>
        <fullName evidence="3">Phage gp6-like head-tail connector protein</fullName>
    </recommendedName>
</protein>
<dbReference type="STRING" id="39492.ERS852540_02147"/>
<evidence type="ECO:0000313" key="1">
    <source>
        <dbReference type="EMBL" id="CUQ90520.1"/>
    </source>
</evidence>
<dbReference type="Proteomes" id="UP000095662">
    <property type="component" value="Unassembled WGS sequence"/>
</dbReference>
<dbReference type="EMBL" id="CZBY01000020">
    <property type="protein sequence ID" value="CUQ90520.1"/>
    <property type="molecule type" value="Genomic_DNA"/>
</dbReference>
<sequence>MQQIVTPDYYKDVFCGEFDGDEKELSKLLEVAYIIIYNETCGRIAQFDSLDKKVQTAVKDAICWQVDYISANGGLSFVHDGSFSNISLGSFSYSAGGNSSVSDGKLPMCNVSYGLLLSTGLMYKGLDAL</sequence>
<evidence type="ECO:0008006" key="3">
    <source>
        <dbReference type="Google" id="ProtNLM"/>
    </source>
</evidence>
<dbReference type="AlphaFoldDB" id="A0A175A4Z1"/>
<accession>A0A175A4Z1</accession>
<evidence type="ECO:0000313" key="2">
    <source>
        <dbReference type="Proteomes" id="UP000095662"/>
    </source>
</evidence>
<dbReference type="OrthoDB" id="1652136at2"/>
<proteinExistence type="predicted"/>
<organism evidence="1 2">
    <name type="scientific">[Eubacterium] siraeum</name>
    <dbReference type="NCBI Taxonomy" id="39492"/>
    <lineage>
        <taxon>Bacteria</taxon>
        <taxon>Bacillati</taxon>
        <taxon>Bacillota</taxon>
        <taxon>Clostridia</taxon>
        <taxon>Eubacteriales</taxon>
        <taxon>Oscillospiraceae</taxon>
        <taxon>Oscillospiraceae incertae sedis</taxon>
    </lineage>
</organism>